<dbReference type="InterPro" id="IPR012187">
    <property type="entry name" value="Disulphide_bond_form_BdbC"/>
</dbReference>
<evidence type="ECO:0000256" key="10">
    <source>
        <dbReference type="ARBA" id="ARBA00023186"/>
    </source>
</evidence>
<dbReference type="Gene3D" id="1.20.1550.10">
    <property type="entry name" value="DsbB-like"/>
    <property type="match status" value="1"/>
</dbReference>
<evidence type="ECO:0000313" key="14">
    <source>
        <dbReference type="Proteomes" id="UP001596406"/>
    </source>
</evidence>
<comment type="subcellular location">
    <subcellularLocation>
        <location evidence="1">Membrane</location>
        <topology evidence="1">Multi-pass membrane protein</topology>
    </subcellularLocation>
</comment>
<keyword evidence="14" id="KW-1185">Reference proteome</keyword>
<proteinExistence type="inferred from homology"/>
<organism evidence="13 14">
    <name type="scientific">Halomarina ordinaria</name>
    <dbReference type="NCBI Taxonomy" id="3033939"/>
    <lineage>
        <taxon>Archaea</taxon>
        <taxon>Methanobacteriati</taxon>
        <taxon>Methanobacteriota</taxon>
        <taxon>Stenosarchaea group</taxon>
        <taxon>Halobacteria</taxon>
        <taxon>Halobacteriales</taxon>
        <taxon>Natronomonadaceae</taxon>
        <taxon>Halomarina</taxon>
    </lineage>
</organism>
<reference evidence="13 14" key="1">
    <citation type="journal article" date="2019" name="Int. J. Syst. Evol. Microbiol.">
        <title>The Global Catalogue of Microorganisms (GCM) 10K type strain sequencing project: providing services to taxonomists for standard genome sequencing and annotation.</title>
        <authorList>
            <consortium name="The Broad Institute Genomics Platform"/>
            <consortium name="The Broad Institute Genome Sequencing Center for Infectious Disease"/>
            <person name="Wu L."/>
            <person name="Ma J."/>
        </authorList>
    </citation>
    <scope>NUCLEOTIDE SEQUENCE [LARGE SCALE GENOMIC DNA]</scope>
    <source>
        <strain evidence="13 14">PSRA2</strain>
    </source>
</reference>
<dbReference type="RefSeq" id="WP_304448115.1">
    <property type="nucleotide sequence ID" value="NZ_JARRAH010000001.1"/>
</dbReference>
<dbReference type="GO" id="GO:0016491">
    <property type="term" value="F:oxidoreductase activity"/>
    <property type="evidence" value="ECO:0007669"/>
    <property type="project" value="UniProtKB-KW"/>
</dbReference>
<evidence type="ECO:0000256" key="9">
    <source>
        <dbReference type="ARBA" id="ARBA00023157"/>
    </source>
</evidence>
<dbReference type="PANTHER" id="PTHR43469">
    <property type="entry name" value="DISULFIDE FORMATION PROTEIN-RELATED"/>
    <property type="match status" value="1"/>
</dbReference>
<sequence length="145" mass="15310">MRTRIWLLAGTLFALTATAGSLFFSLGLGLYPCDLCWYQRILMYPLVPILGVAAYEERVGVYRTALPLAVAGLALATYHSYIQRAGTDGFCSVGGSCATIQWTSPILDLTIPNLSLVGFALVTLTLVGMVRQAASAGSSTSPVSG</sequence>
<evidence type="ECO:0000256" key="6">
    <source>
        <dbReference type="ARBA" id="ARBA00022989"/>
    </source>
</evidence>
<dbReference type="GO" id="GO:0016020">
    <property type="term" value="C:membrane"/>
    <property type="evidence" value="ECO:0007669"/>
    <property type="project" value="UniProtKB-SubCell"/>
</dbReference>
<accession>A0ABD5UE28</accession>
<evidence type="ECO:0000256" key="4">
    <source>
        <dbReference type="ARBA" id="ARBA00022692"/>
    </source>
</evidence>
<comment type="caution">
    <text evidence="13">The sequence shown here is derived from an EMBL/GenBank/DDBJ whole genome shotgun (WGS) entry which is preliminary data.</text>
</comment>
<evidence type="ECO:0000256" key="1">
    <source>
        <dbReference type="ARBA" id="ARBA00004141"/>
    </source>
</evidence>
<keyword evidence="8 12" id="KW-0472">Membrane</keyword>
<keyword evidence="11" id="KW-0676">Redox-active center</keyword>
<evidence type="ECO:0000256" key="8">
    <source>
        <dbReference type="ARBA" id="ARBA00023136"/>
    </source>
</evidence>
<keyword evidence="4 12" id="KW-0812">Transmembrane</keyword>
<comment type="similarity">
    <text evidence="2">Belongs to the DsbB family. BdbC subfamily.</text>
</comment>
<dbReference type="Pfam" id="PF02600">
    <property type="entry name" value="DsbB"/>
    <property type="match status" value="1"/>
</dbReference>
<keyword evidence="10" id="KW-0143">Chaperone</keyword>
<evidence type="ECO:0000256" key="2">
    <source>
        <dbReference type="ARBA" id="ARBA00007602"/>
    </source>
</evidence>
<dbReference type="SUPFAM" id="SSF158442">
    <property type="entry name" value="DsbB-like"/>
    <property type="match status" value="1"/>
</dbReference>
<keyword evidence="3" id="KW-0813">Transport</keyword>
<protein>
    <submittedName>
        <fullName evidence="13">Disulfide bond formation protein B</fullName>
    </submittedName>
</protein>
<evidence type="ECO:0000256" key="11">
    <source>
        <dbReference type="ARBA" id="ARBA00023284"/>
    </source>
</evidence>
<evidence type="ECO:0000256" key="5">
    <source>
        <dbReference type="ARBA" id="ARBA00022982"/>
    </source>
</evidence>
<dbReference type="Proteomes" id="UP001596406">
    <property type="component" value="Unassembled WGS sequence"/>
</dbReference>
<evidence type="ECO:0000313" key="13">
    <source>
        <dbReference type="EMBL" id="MFC6836431.1"/>
    </source>
</evidence>
<dbReference type="PANTHER" id="PTHR43469:SF1">
    <property type="entry name" value="SPBETA PROPHAGE-DERIVED DISULFIDE BOND FORMATION PROTEIN B"/>
    <property type="match status" value="1"/>
</dbReference>
<feature type="transmembrane region" description="Helical" evidence="12">
    <location>
        <begin position="111"/>
        <end position="130"/>
    </location>
</feature>
<evidence type="ECO:0000256" key="3">
    <source>
        <dbReference type="ARBA" id="ARBA00022448"/>
    </source>
</evidence>
<feature type="transmembrane region" description="Helical" evidence="12">
    <location>
        <begin position="62"/>
        <end position="82"/>
    </location>
</feature>
<dbReference type="EMBL" id="JBHSXM010000001">
    <property type="protein sequence ID" value="MFC6836431.1"/>
    <property type="molecule type" value="Genomic_DNA"/>
</dbReference>
<feature type="transmembrane region" description="Helical" evidence="12">
    <location>
        <begin position="37"/>
        <end position="55"/>
    </location>
</feature>
<dbReference type="InterPro" id="IPR023380">
    <property type="entry name" value="DsbB-like_sf"/>
</dbReference>
<keyword evidence="7" id="KW-0560">Oxidoreductase</keyword>
<dbReference type="AlphaFoldDB" id="A0ABD5UE28"/>
<keyword evidence="6 12" id="KW-1133">Transmembrane helix</keyword>
<evidence type="ECO:0000256" key="12">
    <source>
        <dbReference type="SAM" id="Phobius"/>
    </source>
</evidence>
<gene>
    <name evidence="13" type="ORF">ACFQHK_07905</name>
</gene>
<evidence type="ECO:0000256" key="7">
    <source>
        <dbReference type="ARBA" id="ARBA00023002"/>
    </source>
</evidence>
<name>A0ABD5UE28_9EURY</name>
<dbReference type="InterPro" id="IPR003752">
    <property type="entry name" value="DiS_bond_form_DsbB/BdbC"/>
</dbReference>
<keyword evidence="5" id="KW-0249">Electron transport</keyword>
<keyword evidence="9" id="KW-1015">Disulfide bond</keyword>